<organism evidence="2 3">
    <name type="scientific">Mesobacillus boroniphilus JCM 21738</name>
    <dbReference type="NCBI Taxonomy" id="1294265"/>
    <lineage>
        <taxon>Bacteria</taxon>
        <taxon>Bacillati</taxon>
        <taxon>Bacillota</taxon>
        <taxon>Bacilli</taxon>
        <taxon>Bacillales</taxon>
        <taxon>Bacillaceae</taxon>
        <taxon>Mesobacillus</taxon>
    </lineage>
</organism>
<dbReference type="InterPro" id="IPR050515">
    <property type="entry name" value="Beta-lactam/transpept"/>
</dbReference>
<proteinExistence type="predicted"/>
<evidence type="ECO:0000313" key="2">
    <source>
        <dbReference type="EMBL" id="GAE44941.1"/>
    </source>
</evidence>
<evidence type="ECO:0000259" key="1">
    <source>
        <dbReference type="Pfam" id="PF00905"/>
    </source>
</evidence>
<sequence length="143" mass="15740">MQPKIVKEIREPAMNGEELGPIYKSFSPNVLNDIGGKDQWLERVHIGFKKVMQEPGGTAYRYFSTATYSPAGKTGTAEAFYDGQYRVKGDAQIDTMNLSLVGYAPSDNPEIAMAVIVPGLTRAVLTTVLTKRLAVLLWMHTST</sequence>
<dbReference type="Proteomes" id="UP000018949">
    <property type="component" value="Unassembled WGS sequence"/>
</dbReference>
<dbReference type="GO" id="GO:0071972">
    <property type="term" value="F:peptidoglycan L,D-transpeptidase activity"/>
    <property type="evidence" value="ECO:0007669"/>
    <property type="project" value="TreeGrafter"/>
</dbReference>
<dbReference type="GO" id="GO:0051301">
    <property type="term" value="P:cell division"/>
    <property type="evidence" value="ECO:0007669"/>
    <property type="project" value="UniProtKB-KW"/>
</dbReference>
<dbReference type="Gene3D" id="3.40.710.10">
    <property type="entry name" value="DD-peptidase/beta-lactamase superfamily"/>
    <property type="match status" value="1"/>
</dbReference>
<dbReference type="InterPro" id="IPR001460">
    <property type="entry name" value="PCN-bd_Tpept"/>
</dbReference>
<accession>W4RKW5</accession>
<comment type="caution">
    <text evidence="2">The sequence shown here is derived from an EMBL/GenBank/DDBJ whole genome shotgun (WGS) entry which is preliminary data.</text>
</comment>
<keyword evidence="3" id="KW-1185">Reference proteome</keyword>
<keyword evidence="2" id="KW-0131">Cell cycle</keyword>
<dbReference type="Pfam" id="PF00905">
    <property type="entry name" value="Transpeptidase"/>
    <property type="match status" value="1"/>
</dbReference>
<dbReference type="GO" id="GO:0071555">
    <property type="term" value="P:cell wall organization"/>
    <property type="evidence" value="ECO:0007669"/>
    <property type="project" value="TreeGrafter"/>
</dbReference>
<dbReference type="GO" id="GO:0005886">
    <property type="term" value="C:plasma membrane"/>
    <property type="evidence" value="ECO:0007669"/>
    <property type="project" value="TreeGrafter"/>
</dbReference>
<name>W4RKW5_9BACI</name>
<dbReference type="PANTHER" id="PTHR30627:SF2">
    <property type="entry name" value="PEPTIDOGLYCAN D,D-TRANSPEPTIDASE MRDA"/>
    <property type="match status" value="1"/>
</dbReference>
<reference evidence="2 3" key="1">
    <citation type="submission" date="2013-12" db="EMBL/GenBank/DDBJ databases">
        <title>NBRP : Genome information of microbial organism related human and environment.</title>
        <authorList>
            <person name="Hattori M."/>
            <person name="Oshima K."/>
            <person name="Inaba H."/>
            <person name="Suda W."/>
            <person name="Sakamoto M."/>
            <person name="Iino T."/>
            <person name="Kitahara M."/>
            <person name="Oshida Y."/>
            <person name="Iida T."/>
            <person name="Kudo T."/>
            <person name="Itoh T."/>
            <person name="Ahmed I."/>
            <person name="Ohkuma M."/>
        </authorList>
    </citation>
    <scope>NUCLEOTIDE SEQUENCE [LARGE SCALE GENOMIC DNA]</scope>
    <source>
        <strain evidence="2 3">JCM 21738</strain>
    </source>
</reference>
<keyword evidence="2" id="KW-0132">Cell division</keyword>
<dbReference type="EMBL" id="BAUW01000014">
    <property type="protein sequence ID" value="GAE44941.1"/>
    <property type="molecule type" value="Genomic_DNA"/>
</dbReference>
<dbReference type="PANTHER" id="PTHR30627">
    <property type="entry name" value="PEPTIDOGLYCAN D,D-TRANSPEPTIDASE"/>
    <property type="match status" value="1"/>
</dbReference>
<evidence type="ECO:0000313" key="3">
    <source>
        <dbReference type="Proteomes" id="UP000018949"/>
    </source>
</evidence>
<feature type="domain" description="Penicillin-binding protein transpeptidase" evidence="1">
    <location>
        <begin position="1"/>
        <end position="119"/>
    </location>
</feature>
<dbReference type="InterPro" id="IPR012338">
    <property type="entry name" value="Beta-lactam/transpept-like"/>
</dbReference>
<protein>
    <submittedName>
        <fullName evidence="2">Cell division protein FtsI</fullName>
    </submittedName>
</protein>
<dbReference type="AlphaFoldDB" id="W4RKW5"/>
<dbReference type="GO" id="GO:0008658">
    <property type="term" value="F:penicillin binding"/>
    <property type="evidence" value="ECO:0007669"/>
    <property type="project" value="InterPro"/>
</dbReference>
<dbReference type="SUPFAM" id="SSF56601">
    <property type="entry name" value="beta-lactamase/transpeptidase-like"/>
    <property type="match status" value="1"/>
</dbReference>
<dbReference type="eggNOG" id="COG0768">
    <property type="taxonomic scope" value="Bacteria"/>
</dbReference>
<gene>
    <name evidence="2" type="ORF">JCM21738_1697</name>
</gene>